<evidence type="ECO:0000313" key="9">
    <source>
        <dbReference type="Proteomes" id="UP000199207"/>
    </source>
</evidence>
<dbReference type="PANTHER" id="PTHR32322:SF2">
    <property type="entry name" value="EAMA DOMAIN-CONTAINING PROTEIN"/>
    <property type="match status" value="1"/>
</dbReference>
<evidence type="ECO:0000259" key="7">
    <source>
        <dbReference type="Pfam" id="PF00892"/>
    </source>
</evidence>
<gene>
    <name evidence="8" type="ORF">SAMN05421773_102503</name>
</gene>
<keyword evidence="9" id="KW-1185">Reference proteome</keyword>
<feature type="transmembrane region" description="Helical" evidence="6">
    <location>
        <begin position="187"/>
        <end position="209"/>
    </location>
</feature>
<dbReference type="InterPro" id="IPR050638">
    <property type="entry name" value="AA-Vitamin_Transporters"/>
</dbReference>
<name>A0A1I1I0P8_9ACTN</name>
<reference evidence="8 9" key="1">
    <citation type="submission" date="2016-10" db="EMBL/GenBank/DDBJ databases">
        <authorList>
            <person name="de Groot N.N."/>
        </authorList>
    </citation>
    <scope>NUCLEOTIDE SEQUENCE [LARGE SCALE GENOMIC DNA]</scope>
    <source>
        <strain evidence="8 9">CGMCC 4.5739</strain>
    </source>
</reference>
<evidence type="ECO:0000256" key="1">
    <source>
        <dbReference type="ARBA" id="ARBA00004141"/>
    </source>
</evidence>
<dbReference type="SUPFAM" id="SSF103481">
    <property type="entry name" value="Multidrug resistance efflux transporter EmrE"/>
    <property type="match status" value="2"/>
</dbReference>
<feature type="domain" description="EamA" evidence="7">
    <location>
        <begin position="159"/>
        <end position="289"/>
    </location>
</feature>
<feature type="domain" description="EamA" evidence="7">
    <location>
        <begin position="3"/>
        <end position="114"/>
    </location>
</feature>
<keyword evidence="4 6" id="KW-1133">Transmembrane helix</keyword>
<feature type="transmembrane region" description="Helical" evidence="6">
    <location>
        <begin position="221"/>
        <end position="240"/>
    </location>
</feature>
<evidence type="ECO:0000256" key="2">
    <source>
        <dbReference type="ARBA" id="ARBA00007362"/>
    </source>
</evidence>
<dbReference type="STRING" id="910347.SAMN05421773_102503"/>
<keyword evidence="3 6" id="KW-0812">Transmembrane</keyword>
<comment type="subcellular location">
    <subcellularLocation>
        <location evidence="1">Membrane</location>
        <topology evidence="1">Multi-pass membrane protein</topology>
    </subcellularLocation>
</comment>
<keyword evidence="5 6" id="KW-0472">Membrane</keyword>
<dbReference type="InterPro" id="IPR037185">
    <property type="entry name" value="EmrE-like"/>
</dbReference>
<evidence type="ECO:0000313" key="8">
    <source>
        <dbReference type="EMBL" id="SFC26810.1"/>
    </source>
</evidence>
<dbReference type="PANTHER" id="PTHR32322">
    <property type="entry name" value="INNER MEMBRANE TRANSPORTER"/>
    <property type="match status" value="1"/>
</dbReference>
<feature type="transmembrane region" description="Helical" evidence="6">
    <location>
        <begin position="155"/>
        <end position="175"/>
    </location>
</feature>
<dbReference type="AlphaFoldDB" id="A0A1I1I0P8"/>
<dbReference type="InterPro" id="IPR000620">
    <property type="entry name" value="EamA_dom"/>
</dbReference>
<proteinExistence type="inferred from homology"/>
<organism evidence="8 9">
    <name type="scientific">Streptomyces aidingensis</name>
    <dbReference type="NCBI Taxonomy" id="910347"/>
    <lineage>
        <taxon>Bacteria</taxon>
        <taxon>Bacillati</taxon>
        <taxon>Actinomycetota</taxon>
        <taxon>Actinomycetes</taxon>
        <taxon>Kitasatosporales</taxon>
        <taxon>Streptomycetaceae</taxon>
        <taxon>Streptomyces</taxon>
    </lineage>
</organism>
<feature type="transmembrane region" description="Helical" evidence="6">
    <location>
        <begin position="89"/>
        <end position="110"/>
    </location>
</feature>
<dbReference type="EMBL" id="FOLM01000002">
    <property type="protein sequence ID" value="SFC26810.1"/>
    <property type="molecule type" value="Genomic_DNA"/>
</dbReference>
<evidence type="ECO:0000256" key="5">
    <source>
        <dbReference type="ARBA" id="ARBA00023136"/>
    </source>
</evidence>
<feature type="transmembrane region" description="Helical" evidence="6">
    <location>
        <begin position="63"/>
        <end position="83"/>
    </location>
</feature>
<comment type="similarity">
    <text evidence="2">Belongs to the EamA transporter family.</text>
</comment>
<protein>
    <submittedName>
        <fullName evidence="8">Permease of the drug/metabolite transporter (DMT) superfamily</fullName>
    </submittedName>
</protein>
<dbReference type="Pfam" id="PF00892">
    <property type="entry name" value="EamA"/>
    <property type="match status" value="2"/>
</dbReference>
<evidence type="ECO:0000256" key="6">
    <source>
        <dbReference type="SAM" id="Phobius"/>
    </source>
</evidence>
<sequence length="311" mass="31639">MGTAAAALGVAGFSLSFPATVGALGGFGAWTVAGLRGVIAALLAGLCLALCRVRPPDRRHWPGLATVAAGCVLGFPLLTTLALQTASTAHSAVVTGALPLATAALAALRTRHRPHHPHHPHRPRLAHRQSRRFWAGAVTGGAAVTLFALHRGGGLPTAADLLLAAALLLCAAGYAEGGRLARHLPGWQVIGWAAVAALPAGLLVTAVAWPLEPARPDATALLGLAYVGAVSQFGGFVFWYRGMALIGVARASQIQLAQPLLTLVWAVLLLGERLPAAALPTAAVVLVCIAVTQRAGARGEPPEPPGARPGV</sequence>
<dbReference type="GO" id="GO:0016020">
    <property type="term" value="C:membrane"/>
    <property type="evidence" value="ECO:0007669"/>
    <property type="project" value="UniProtKB-SubCell"/>
</dbReference>
<evidence type="ECO:0000256" key="4">
    <source>
        <dbReference type="ARBA" id="ARBA00022989"/>
    </source>
</evidence>
<evidence type="ECO:0000256" key="3">
    <source>
        <dbReference type="ARBA" id="ARBA00022692"/>
    </source>
</evidence>
<feature type="transmembrane region" description="Helical" evidence="6">
    <location>
        <begin position="131"/>
        <end position="149"/>
    </location>
</feature>
<feature type="transmembrane region" description="Helical" evidence="6">
    <location>
        <begin position="33"/>
        <end position="51"/>
    </location>
</feature>
<dbReference type="Proteomes" id="UP000199207">
    <property type="component" value="Unassembled WGS sequence"/>
</dbReference>
<accession>A0A1I1I0P8</accession>